<dbReference type="PANTHER" id="PTHR33498">
    <property type="entry name" value="TRANSPOSASE FOR INSERTION SEQUENCE ELEMENT IS1557"/>
    <property type="match status" value="1"/>
</dbReference>
<reference evidence="3 4" key="1">
    <citation type="submission" date="2019-06" db="EMBL/GenBank/DDBJ databases">
        <title>Genome sequencing of plant associated microbes to promote plant fitness in Sorghum bicolor and Oryza sativa.</title>
        <authorList>
            <person name="Coleman-Derr D."/>
        </authorList>
    </citation>
    <scope>NUCLEOTIDE SEQUENCE [LARGE SCALE GENOMIC DNA]</scope>
    <source>
        <strain evidence="3 4">KV-663</strain>
    </source>
</reference>
<dbReference type="PANTHER" id="PTHR33498:SF1">
    <property type="entry name" value="TRANSPOSASE FOR INSERTION SEQUENCE ELEMENT IS1557"/>
    <property type="match status" value="1"/>
</dbReference>
<evidence type="ECO:0000313" key="3">
    <source>
        <dbReference type="EMBL" id="TQM58497.1"/>
    </source>
</evidence>
<keyword evidence="4" id="KW-1185">Reference proteome</keyword>
<feature type="domain" description="Transposase IS204/IS1001/IS1096/IS1165 helix-turn-helix" evidence="2">
    <location>
        <begin position="88"/>
        <end position="138"/>
    </location>
</feature>
<protein>
    <submittedName>
        <fullName evidence="3">Transposase</fullName>
    </submittedName>
</protein>
<dbReference type="InterPro" id="IPR047951">
    <property type="entry name" value="Transpos_ISL3"/>
</dbReference>
<proteinExistence type="predicted"/>
<evidence type="ECO:0000259" key="1">
    <source>
        <dbReference type="Pfam" id="PF01610"/>
    </source>
</evidence>
<comment type="caution">
    <text evidence="3">The sequence shown here is derived from an EMBL/GenBank/DDBJ whole genome shotgun (WGS) entry which is preliminary data.</text>
</comment>
<name>A0A543HJK8_9MICO</name>
<dbReference type="RefSeq" id="WP_141845978.1">
    <property type="nucleotide sequence ID" value="NZ_VFPM01000003.1"/>
</dbReference>
<dbReference type="AlphaFoldDB" id="A0A543HJK8"/>
<dbReference type="InterPro" id="IPR002560">
    <property type="entry name" value="Transposase_DDE"/>
</dbReference>
<organism evidence="3 4">
    <name type="scientific">Humibacillus xanthopallidus</name>
    <dbReference type="NCBI Taxonomy" id="412689"/>
    <lineage>
        <taxon>Bacteria</taxon>
        <taxon>Bacillati</taxon>
        <taxon>Actinomycetota</taxon>
        <taxon>Actinomycetes</taxon>
        <taxon>Micrococcales</taxon>
        <taxon>Intrasporangiaceae</taxon>
        <taxon>Humibacillus</taxon>
    </lineage>
</organism>
<evidence type="ECO:0000259" key="2">
    <source>
        <dbReference type="Pfam" id="PF13542"/>
    </source>
</evidence>
<accession>A0A543HJK8</accession>
<dbReference type="Pfam" id="PF01610">
    <property type="entry name" value="DDE_Tnp_ISL3"/>
    <property type="match status" value="1"/>
</dbReference>
<gene>
    <name evidence="3" type="ORF">FBY41_3865</name>
</gene>
<dbReference type="Proteomes" id="UP000316747">
    <property type="component" value="Unassembled WGS sequence"/>
</dbReference>
<evidence type="ECO:0000313" key="4">
    <source>
        <dbReference type="Proteomes" id="UP000316747"/>
    </source>
</evidence>
<dbReference type="NCBIfam" id="NF033550">
    <property type="entry name" value="transpos_ISL3"/>
    <property type="match status" value="1"/>
</dbReference>
<dbReference type="OrthoDB" id="3238779at2"/>
<feature type="domain" description="Transposase IS204/IS1001/IS1096/IS1165 DDE" evidence="1">
    <location>
        <begin position="153"/>
        <end position="395"/>
    </location>
</feature>
<sequence length="411" mass="46813">MRVNTAFNRILAIEGTLVDSVAFTDEGLVLTVRRRARTHRCPCGRRVRGRYDASTRRWRHLDFGTCRVLLEASIARVACPRCRRVRTEAVPWARDGARFTRDFEDMIAWLAQRMDKTSVARLLRTSWKSVDRAITRVVDEHLDTARLDHLYRIGVDEISYRKGRKFLTVVADHDTGDVVWVATGKSEESLASFFDLLGPERASQLEAVTMDGSKAFRGATAKAAPNAKICLDPFHIIKWASEALDLVFRAERFEFLTHANLAARSNAPWTAARFALRRAKEKLTPADQKMLAAMRRERLNVHRAWLLKEELRDLFRVIEPAKASAYLRRWITRARRSGITPMINLAKRLEAHTDRIIAGIELGLSNSRLEGTNAKIRVIQRRGYGYHHPNALAATIYLCCGGITVTLPTRR</sequence>
<dbReference type="EMBL" id="VFPM01000003">
    <property type="protein sequence ID" value="TQM58497.1"/>
    <property type="molecule type" value="Genomic_DNA"/>
</dbReference>
<dbReference type="InterPro" id="IPR032877">
    <property type="entry name" value="Transposase_HTH"/>
</dbReference>
<dbReference type="Pfam" id="PF13542">
    <property type="entry name" value="HTH_Tnp_ISL3"/>
    <property type="match status" value="1"/>
</dbReference>